<name>A0A0C3EDP2_9VIBR</name>
<dbReference type="STRING" id="50718.SU60_02045"/>
<evidence type="ECO:0000313" key="1">
    <source>
        <dbReference type="EMBL" id="KIN12568.1"/>
    </source>
</evidence>
<evidence type="ECO:0000313" key="2">
    <source>
        <dbReference type="Proteomes" id="UP000031977"/>
    </source>
</evidence>
<sequence>MKTTTSAIVLFAWSNIVVWPSVVLADPMAYTTESGIELIPQVKAFYEGDDNVNKDEEDAQSVNIWGIEPSLLVRIERNQYQASLTYKLKAGFSSDDKNDFDDHLLKFNNFFEFNHRNRLVVDYRFSAQHEIRGEDITEGNGDAVDTPIRFHSNDLTTNYIFGSQGAKGRFEFGLDYRDKTYQNYREGLTSAPNAKTKYNDFRAPEAHVEFYLRATPQTYWLVGTRQIITEYQHQNPALSNKDNTTGFYYTGAQWEVTGKTQGIARLGYQIKDFDSNERETFKGFSWDIGFEWSPQEQTLFTVKTTQAAISPDQDGDYNVQTRYRLDIKHDWSSYLSTQLGALYQEDDYTGLLAGTTSRDSERYSLFAGIDYQIRRWILLQADWKYQDKTSERSGYSFDQNVWTLSAQFSL</sequence>
<dbReference type="AlphaFoldDB" id="A0A0C3EDP2"/>
<dbReference type="SUPFAM" id="SSF56925">
    <property type="entry name" value="OMPA-like"/>
    <property type="match status" value="1"/>
</dbReference>
<comment type="caution">
    <text evidence="1">The sequence shown here is derived from an EMBL/GenBank/DDBJ whole genome shotgun (WGS) entry which is preliminary data.</text>
</comment>
<gene>
    <name evidence="1" type="ORF">SU60_02045</name>
</gene>
<keyword evidence="2" id="KW-1185">Reference proteome</keyword>
<dbReference type="SUPFAM" id="SSF56935">
    <property type="entry name" value="Porins"/>
    <property type="match status" value="1"/>
</dbReference>
<dbReference type="InterPro" id="IPR011250">
    <property type="entry name" value="OMP/PagP_B-barrel"/>
</dbReference>
<organism evidence="1 2">
    <name type="scientific">Vibrio mytili</name>
    <dbReference type="NCBI Taxonomy" id="50718"/>
    <lineage>
        <taxon>Bacteria</taxon>
        <taxon>Pseudomonadati</taxon>
        <taxon>Pseudomonadota</taxon>
        <taxon>Gammaproteobacteria</taxon>
        <taxon>Vibrionales</taxon>
        <taxon>Vibrionaceae</taxon>
        <taxon>Vibrio</taxon>
    </lineage>
</organism>
<dbReference type="EMBL" id="JXOK01000004">
    <property type="protein sequence ID" value="KIN12568.1"/>
    <property type="molecule type" value="Genomic_DNA"/>
</dbReference>
<proteinExistence type="predicted"/>
<accession>A0A0C3EDP2</accession>
<dbReference type="InterPro" id="IPR018759">
    <property type="entry name" value="BBP2_2"/>
</dbReference>
<protein>
    <submittedName>
        <fullName evidence="1">Capsular biosynthesis protein</fullName>
    </submittedName>
</protein>
<dbReference type="Pfam" id="PF10082">
    <property type="entry name" value="BBP2_2"/>
    <property type="match status" value="1"/>
</dbReference>
<dbReference type="Proteomes" id="UP000031977">
    <property type="component" value="Unassembled WGS sequence"/>
</dbReference>
<reference evidence="1 2" key="1">
    <citation type="submission" date="2015-01" db="EMBL/GenBank/DDBJ databases">
        <title>Draft genome of Vibrio mytili type strain CAIM 528.</title>
        <authorList>
            <person name="Gonzalez-Castillo A."/>
            <person name="Gomez-Gil B."/>
            <person name="Enciso-Ibarra J."/>
        </authorList>
    </citation>
    <scope>NUCLEOTIDE SEQUENCE [LARGE SCALE GENOMIC DNA]</scope>
    <source>
        <strain evidence="1 2">CAIM 528</strain>
    </source>
</reference>
<dbReference type="RefSeq" id="WP_041154076.1">
    <property type="nucleotide sequence ID" value="NZ_CBCRVP010000011.1"/>
</dbReference>